<protein>
    <submittedName>
        <fullName evidence="1">Uncharacterized protein</fullName>
    </submittedName>
</protein>
<proteinExistence type="predicted"/>
<dbReference type="RefSeq" id="WP_154543198.1">
    <property type="nucleotide sequence ID" value="NZ_VUMY01000002.1"/>
</dbReference>
<dbReference type="AlphaFoldDB" id="A0A7K0K0G2"/>
<evidence type="ECO:0000313" key="1">
    <source>
        <dbReference type="EMBL" id="MST48977.1"/>
    </source>
</evidence>
<sequence length="272" mass="30071">MEETLNAATEPSRVLVWMEDTLTVEWFPFLAAPNFGQDEDAPLVAGPEAGAEIAQEMKNRNAKIAIIFCRSRSALAAHFLANVIATQIPQLRVAIKPVYLSPSVTLSYALESSRGNASNTATLARFDTTVKQRISGILTDSPTSLVASKPSFWQQFTALFKVKYVALNPPHQLVQNLKKEVKLDPSMPLVLFTQDPEEIAKYADFTALFANQYTTAPVLQDVKADAGVEFFFNTHVDEPTPTGVDCEICGEPLYTECCPLCHVKPRPSRRKH</sequence>
<gene>
    <name evidence="1" type="ORF">FYJ63_01695</name>
</gene>
<keyword evidence="2" id="KW-1185">Reference proteome</keyword>
<organism evidence="1 2">
    <name type="scientific">Mobiluncus porci</name>
    <dbReference type="NCBI Taxonomy" id="2652278"/>
    <lineage>
        <taxon>Bacteria</taxon>
        <taxon>Bacillati</taxon>
        <taxon>Actinomycetota</taxon>
        <taxon>Actinomycetes</taxon>
        <taxon>Actinomycetales</taxon>
        <taxon>Actinomycetaceae</taxon>
        <taxon>Mobiluncus</taxon>
    </lineage>
</organism>
<reference evidence="1 2" key="1">
    <citation type="submission" date="2019-08" db="EMBL/GenBank/DDBJ databases">
        <title>In-depth cultivation of the pig gut microbiome towards novel bacterial diversity and tailored functional studies.</title>
        <authorList>
            <person name="Wylensek D."/>
            <person name="Hitch T.C.A."/>
            <person name="Clavel T."/>
        </authorList>
    </citation>
    <scope>NUCLEOTIDE SEQUENCE [LARGE SCALE GENOMIC DNA]</scope>
    <source>
        <strain evidence="1 2">RF-GAM-744-WT-7</strain>
    </source>
</reference>
<dbReference type="EMBL" id="VUMY01000002">
    <property type="protein sequence ID" value="MST48977.1"/>
    <property type="molecule type" value="Genomic_DNA"/>
</dbReference>
<accession>A0A7K0K0G2</accession>
<comment type="caution">
    <text evidence="1">The sequence shown here is derived from an EMBL/GenBank/DDBJ whole genome shotgun (WGS) entry which is preliminary data.</text>
</comment>
<name>A0A7K0K0G2_9ACTO</name>
<dbReference type="Proteomes" id="UP000442535">
    <property type="component" value="Unassembled WGS sequence"/>
</dbReference>
<evidence type="ECO:0000313" key="2">
    <source>
        <dbReference type="Proteomes" id="UP000442535"/>
    </source>
</evidence>